<reference evidence="2 3" key="1">
    <citation type="submission" date="2019-12" db="EMBL/GenBank/DDBJ databases">
        <title>Chromosome-level assembly of the Caenorhabditis remanei genome.</title>
        <authorList>
            <person name="Teterina A.A."/>
            <person name="Willis J.H."/>
            <person name="Phillips P.C."/>
        </authorList>
    </citation>
    <scope>NUCLEOTIDE SEQUENCE [LARGE SCALE GENOMIC DNA]</scope>
    <source>
        <strain evidence="2 3">PX506</strain>
        <tissue evidence="2">Whole organism</tissue>
    </source>
</reference>
<proteinExistence type="predicted"/>
<dbReference type="CTD" id="9809861"/>
<dbReference type="InterPro" id="IPR001680">
    <property type="entry name" value="WD40_rpt"/>
</dbReference>
<dbReference type="EMBL" id="WUAV01000006">
    <property type="protein sequence ID" value="KAF1745766.1"/>
    <property type="molecule type" value="Genomic_DNA"/>
</dbReference>
<dbReference type="Proteomes" id="UP000483820">
    <property type="component" value="Chromosome X"/>
</dbReference>
<dbReference type="KEGG" id="crq:GCK72_022213"/>
<dbReference type="Gene3D" id="2.130.10.10">
    <property type="entry name" value="YVTN repeat-like/Quinoprotein amine dehydrogenase"/>
    <property type="match status" value="1"/>
</dbReference>
<evidence type="ECO:0000313" key="2">
    <source>
        <dbReference type="EMBL" id="KAF1745766.1"/>
    </source>
</evidence>
<dbReference type="InterPro" id="IPR036322">
    <property type="entry name" value="WD40_repeat_dom_sf"/>
</dbReference>
<dbReference type="AlphaFoldDB" id="A0A6A5FTF3"/>
<dbReference type="GeneID" id="9809861"/>
<name>A0A6A5FTF3_CAERE</name>
<protein>
    <submittedName>
        <fullName evidence="2">Uncharacterized protein</fullName>
    </submittedName>
</protein>
<evidence type="ECO:0000313" key="3">
    <source>
        <dbReference type="Proteomes" id="UP000483820"/>
    </source>
</evidence>
<comment type="caution">
    <text evidence="2">The sequence shown here is derived from an EMBL/GenBank/DDBJ whole genome shotgun (WGS) entry which is preliminary data.</text>
</comment>
<sequence length="328" mass="35714">MFEKVKDVPLPQGTVSPWPSNLAVCWLDTRNITYVAVIQSNNIHVGNWDNKAETEVSWDTIVTSEPSTPNEKVIDVTTVGLVHPNARNFPVVIVGSARFINVYDVKKISQKPLFSITLASALNDPKTAVGGDVAPYCRGISCNDNAILVGTHTGEIVVIMCNGDSNFTTRKNLKEHRSAIADIATCRYDEVTVSADSNGELIIWQKPVKGVNSRVLTKQPINVINVLRKQVNAHARPVNSVSVAPESAYVLTASEDGTFVVSKLHTRKPHAYQVEYRFSDADEYSMIMGAQFTNGRGSAIATAAFDNNCLTMYKIVKKSNAAPSTSAS</sequence>
<dbReference type="RefSeq" id="XP_053578274.1">
    <property type="nucleotide sequence ID" value="XM_053734708.1"/>
</dbReference>
<gene>
    <name evidence="2" type="ORF">GCK72_022213</name>
</gene>
<dbReference type="Pfam" id="PF00400">
    <property type="entry name" value="WD40"/>
    <property type="match status" value="1"/>
</dbReference>
<dbReference type="SUPFAM" id="SSF50978">
    <property type="entry name" value="WD40 repeat-like"/>
    <property type="match status" value="1"/>
</dbReference>
<evidence type="ECO:0000256" key="1">
    <source>
        <dbReference type="PROSITE-ProRule" id="PRU00221"/>
    </source>
</evidence>
<feature type="repeat" description="WD" evidence="1">
    <location>
        <begin position="231"/>
        <end position="261"/>
    </location>
</feature>
<dbReference type="PROSITE" id="PS50082">
    <property type="entry name" value="WD_REPEATS_2"/>
    <property type="match status" value="1"/>
</dbReference>
<dbReference type="SMART" id="SM00320">
    <property type="entry name" value="WD40"/>
    <property type="match status" value="2"/>
</dbReference>
<accession>A0A6A5FTF3</accession>
<dbReference type="InterPro" id="IPR015943">
    <property type="entry name" value="WD40/YVTN_repeat-like_dom_sf"/>
</dbReference>
<organism evidence="2 3">
    <name type="scientific">Caenorhabditis remanei</name>
    <name type="common">Caenorhabditis vulgaris</name>
    <dbReference type="NCBI Taxonomy" id="31234"/>
    <lineage>
        <taxon>Eukaryota</taxon>
        <taxon>Metazoa</taxon>
        <taxon>Ecdysozoa</taxon>
        <taxon>Nematoda</taxon>
        <taxon>Chromadorea</taxon>
        <taxon>Rhabditida</taxon>
        <taxon>Rhabditina</taxon>
        <taxon>Rhabditomorpha</taxon>
        <taxon>Rhabditoidea</taxon>
        <taxon>Rhabditidae</taxon>
        <taxon>Peloderinae</taxon>
        <taxon>Caenorhabditis</taxon>
    </lineage>
</organism>
<keyword evidence="1" id="KW-0853">WD repeat</keyword>